<organism evidence="1 2">
    <name type="scientific">Sphingobium indicum</name>
    <dbReference type="NCBI Taxonomy" id="332055"/>
    <lineage>
        <taxon>Bacteria</taxon>
        <taxon>Pseudomonadati</taxon>
        <taxon>Pseudomonadota</taxon>
        <taxon>Alphaproteobacteria</taxon>
        <taxon>Sphingomonadales</taxon>
        <taxon>Sphingomonadaceae</taxon>
        <taxon>Sphingobium</taxon>
    </lineage>
</organism>
<proteinExistence type="predicted"/>
<sequence>MTDNFVAAVDLTLDVTDNGGVAPNLSFIHPLPGGTTLNRTLSVVGQYSRSRDDSVQLQYIVDLAVLAANYGEQQRAHDEAVRLKKAPLPAAPCADDPADGRADYLGGDLRLHDTLADGLASLEATSDVSLYGTSGPTGVIASASKRSARLDQTIRAAGGQSPAALVAQIRSVISPEVLRTLDNLASAPTVSETDKDEVAALDANVAGLQRQVQSIAPAFFGDNAQAAAARDASSLQARVAADAVAIKSKSAPSKPAGTGAAQGIVGATSFQSIINFAVTYGASGGPNWTLVHFKGPGGGAGGGGPSGSNLLGYTRTHSDNLKITFSPTCRSPGATPDDHRKGDAAPLSFWAEVPVCTGTGTEQKQIIASGAQTNNVLTGLSAAQLRR</sequence>
<name>A0A4Q4IT04_9SPHN</name>
<dbReference type="Proteomes" id="UP000292734">
    <property type="component" value="Unassembled WGS sequence"/>
</dbReference>
<protein>
    <submittedName>
        <fullName evidence="1">Uncharacterized protein</fullName>
    </submittedName>
</protein>
<dbReference type="AlphaFoldDB" id="A0A4Q4IT04"/>
<gene>
    <name evidence="1" type="ORF">EWH08_19700</name>
</gene>
<evidence type="ECO:0000313" key="2">
    <source>
        <dbReference type="Proteomes" id="UP000292734"/>
    </source>
</evidence>
<evidence type="ECO:0000313" key="1">
    <source>
        <dbReference type="EMBL" id="RYL96485.1"/>
    </source>
</evidence>
<comment type="caution">
    <text evidence="1">The sequence shown here is derived from an EMBL/GenBank/DDBJ whole genome shotgun (WGS) entry which is preliminary data.</text>
</comment>
<reference evidence="1 2" key="1">
    <citation type="submission" date="2019-02" db="EMBL/GenBank/DDBJ databases">
        <authorList>
            <person name="Feng G."/>
        </authorList>
    </citation>
    <scope>NUCLEOTIDE SEQUENCE [LARGE SCALE GENOMIC DNA]</scope>
    <source>
        <strain evidence="1 2">DSM 26779</strain>
    </source>
</reference>
<accession>A0A4Q4IT04</accession>
<dbReference type="EMBL" id="SEOM01000020">
    <property type="protein sequence ID" value="RYL96485.1"/>
    <property type="molecule type" value="Genomic_DNA"/>
</dbReference>